<dbReference type="Proteomes" id="UP001165083">
    <property type="component" value="Unassembled WGS sequence"/>
</dbReference>
<feature type="compositionally biased region" description="Basic residues" evidence="1">
    <location>
        <begin position="251"/>
        <end position="260"/>
    </location>
</feature>
<feature type="compositionally biased region" description="Basic residues" evidence="1">
    <location>
        <begin position="189"/>
        <end position="198"/>
    </location>
</feature>
<comment type="caution">
    <text evidence="2">The sequence shown here is derived from an EMBL/GenBank/DDBJ whole genome shotgun (WGS) entry which is preliminary data.</text>
</comment>
<evidence type="ECO:0000313" key="2">
    <source>
        <dbReference type="EMBL" id="GMF23484.1"/>
    </source>
</evidence>
<proteinExistence type="predicted"/>
<keyword evidence="3" id="KW-1185">Reference proteome</keyword>
<accession>A0A9W6U097</accession>
<evidence type="ECO:0000256" key="1">
    <source>
        <dbReference type="SAM" id="MobiDB-lite"/>
    </source>
</evidence>
<organism evidence="2 3">
    <name type="scientific">Phytophthora lilii</name>
    <dbReference type="NCBI Taxonomy" id="2077276"/>
    <lineage>
        <taxon>Eukaryota</taxon>
        <taxon>Sar</taxon>
        <taxon>Stramenopiles</taxon>
        <taxon>Oomycota</taxon>
        <taxon>Peronosporomycetes</taxon>
        <taxon>Peronosporales</taxon>
        <taxon>Peronosporaceae</taxon>
        <taxon>Phytophthora</taxon>
    </lineage>
</organism>
<feature type="region of interest" description="Disordered" evidence="1">
    <location>
        <begin position="180"/>
        <end position="260"/>
    </location>
</feature>
<gene>
    <name evidence="2" type="ORF">Plil01_000948800</name>
</gene>
<evidence type="ECO:0000313" key="3">
    <source>
        <dbReference type="Proteomes" id="UP001165083"/>
    </source>
</evidence>
<name>A0A9W6U097_9STRA</name>
<sequence>MVAVTVGLNAFIVVMTLHGMDRRSRMARACRSFQDRPSQLQIIESRQPAVEMLAASRDVESLSTLVIATVKLLQTPGNLDSAELRGIRLLSGMPHQLTQRNADLLVALAARSVYNNERRTSRTVSMGQIKSQYATAAIEGRKLSSTHFLVPPQPRSKFFQRLRAAVVIVPIVNSQIKTRAKGGFQSSRTFRHNSRKKIIKETDSEDSNSDTFARMPSHKSVSPIAIPRVSAARKSYGSQSSQLLDTPLKQGQRRKYQPQP</sequence>
<protein>
    <submittedName>
        <fullName evidence="2">Unnamed protein product</fullName>
    </submittedName>
</protein>
<dbReference type="AlphaFoldDB" id="A0A9W6U097"/>
<reference evidence="2" key="1">
    <citation type="submission" date="2023-04" db="EMBL/GenBank/DDBJ databases">
        <title>Phytophthora lilii NBRC 32176.</title>
        <authorList>
            <person name="Ichikawa N."/>
            <person name="Sato H."/>
            <person name="Tonouchi N."/>
        </authorList>
    </citation>
    <scope>NUCLEOTIDE SEQUENCE</scope>
    <source>
        <strain evidence="2">NBRC 32176</strain>
    </source>
</reference>
<dbReference type="EMBL" id="BSXW01000477">
    <property type="protein sequence ID" value="GMF23484.1"/>
    <property type="molecule type" value="Genomic_DNA"/>
</dbReference>